<dbReference type="CDD" id="cd07016">
    <property type="entry name" value="S14_ClpP_1"/>
    <property type="match status" value="1"/>
</dbReference>
<keyword evidence="3" id="KW-0645">Protease</keyword>
<name>A0A264W1I7_9BACL</name>
<dbReference type="PANTHER" id="PTHR10381">
    <property type="entry name" value="ATP-DEPENDENT CLP PROTEASE PROTEOLYTIC SUBUNIT"/>
    <property type="match status" value="1"/>
</dbReference>
<evidence type="ECO:0000256" key="4">
    <source>
        <dbReference type="ARBA" id="ARBA00022801"/>
    </source>
</evidence>
<dbReference type="InterPro" id="IPR029045">
    <property type="entry name" value="ClpP/crotonase-like_dom_sf"/>
</dbReference>
<evidence type="ECO:0000256" key="7">
    <source>
        <dbReference type="SAM" id="MobiDB-lite"/>
    </source>
</evidence>
<sequence>MSKIDFEKVFEMMSTKDLPLPEASIPLESGYKSEVNDKVANLFIYGPIGSYYWDGVSAKSVKNFLQDLNVDEINVYIHSRGGDFFEGLAIRNQLKAHSAKVNAYIDGLAASAASLITTGADNIYMPKTSMKMIHNVWVFAAGNAKELRKSADDIEKMSGVAISAYMERFKGTEEELKALLDDETFMTADEAVALGFADEIIEKIEITSPVANGPDDEEDDEEETPLAASALQRMMQKYAAEVQSEPDTTKKNLLSRFSSTAK</sequence>
<keyword evidence="9" id="KW-1185">Reference proteome</keyword>
<keyword evidence="5" id="KW-0720">Serine protease</keyword>
<proteinExistence type="inferred from homology"/>
<dbReference type="GO" id="GO:0004252">
    <property type="term" value="F:serine-type endopeptidase activity"/>
    <property type="evidence" value="ECO:0007669"/>
    <property type="project" value="InterPro"/>
</dbReference>
<comment type="caution">
    <text evidence="8">The sequence shown here is derived from an EMBL/GenBank/DDBJ whole genome shotgun (WGS) entry which is preliminary data.</text>
</comment>
<dbReference type="NCBIfam" id="NF045542">
    <property type="entry name" value="Clp_rel_HeadMat"/>
    <property type="match status" value="1"/>
</dbReference>
<keyword evidence="4" id="KW-0378">Hydrolase</keyword>
<dbReference type="AlphaFoldDB" id="A0A264W1I7"/>
<evidence type="ECO:0000313" key="9">
    <source>
        <dbReference type="Proteomes" id="UP000217065"/>
    </source>
</evidence>
<dbReference type="EMBL" id="NOKQ01000230">
    <property type="protein sequence ID" value="OZS77458.1"/>
    <property type="molecule type" value="Genomic_DNA"/>
</dbReference>
<dbReference type="RefSeq" id="WP_094943764.1">
    <property type="nucleotide sequence ID" value="NZ_NOKQ01000230.1"/>
</dbReference>
<evidence type="ECO:0000256" key="3">
    <source>
        <dbReference type="ARBA" id="ARBA00022670"/>
    </source>
</evidence>
<keyword evidence="2" id="KW-0963">Cytoplasm</keyword>
<evidence type="ECO:0000256" key="6">
    <source>
        <dbReference type="RuleBase" id="RU003567"/>
    </source>
</evidence>
<dbReference type="InterPro" id="IPR001907">
    <property type="entry name" value="ClpP"/>
</dbReference>
<dbReference type="GO" id="GO:0006515">
    <property type="term" value="P:protein quality control for misfolded or incompletely synthesized proteins"/>
    <property type="evidence" value="ECO:0007669"/>
    <property type="project" value="TreeGrafter"/>
</dbReference>
<dbReference type="Gene3D" id="3.90.226.10">
    <property type="entry name" value="2-enoyl-CoA Hydratase, Chain A, domain 1"/>
    <property type="match status" value="1"/>
</dbReference>
<dbReference type="Proteomes" id="UP000217065">
    <property type="component" value="Unassembled WGS sequence"/>
</dbReference>
<comment type="similarity">
    <text evidence="1 6">Belongs to the peptidase S14 family.</text>
</comment>
<protein>
    <recommendedName>
        <fullName evidence="6">ATP-dependent Clp protease proteolytic subunit</fullName>
    </recommendedName>
</protein>
<dbReference type="OrthoDB" id="9806592at2"/>
<evidence type="ECO:0000313" key="8">
    <source>
        <dbReference type="EMBL" id="OZS77458.1"/>
    </source>
</evidence>
<dbReference type="SUPFAM" id="SSF52096">
    <property type="entry name" value="ClpP/crotonase"/>
    <property type="match status" value="1"/>
</dbReference>
<dbReference type="InterPro" id="IPR023562">
    <property type="entry name" value="ClpP/TepA"/>
</dbReference>
<feature type="region of interest" description="Disordered" evidence="7">
    <location>
        <begin position="239"/>
        <end position="262"/>
    </location>
</feature>
<reference evidence="8 9" key="1">
    <citation type="submission" date="2017-07" db="EMBL/GenBank/DDBJ databases">
        <title>Tetzosporium hominis gen.nov. sp.nov.</title>
        <authorList>
            <person name="Tetz G."/>
            <person name="Tetz V."/>
        </authorList>
    </citation>
    <scope>NUCLEOTIDE SEQUENCE [LARGE SCALE GENOMIC DNA]</scope>
    <source>
        <strain evidence="8 9">VT-49</strain>
    </source>
</reference>
<organism evidence="8 9">
    <name type="scientific">Tetzosporium hominis</name>
    <dbReference type="NCBI Taxonomy" id="2020506"/>
    <lineage>
        <taxon>Bacteria</taxon>
        <taxon>Bacillati</taxon>
        <taxon>Bacillota</taxon>
        <taxon>Bacilli</taxon>
        <taxon>Bacillales</taxon>
        <taxon>Caryophanaceae</taxon>
        <taxon>Tetzosporium</taxon>
    </lineage>
</organism>
<dbReference type="PRINTS" id="PR00127">
    <property type="entry name" value="CLPPROTEASEP"/>
</dbReference>
<dbReference type="GO" id="GO:0051117">
    <property type="term" value="F:ATPase binding"/>
    <property type="evidence" value="ECO:0007669"/>
    <property type="project" value="TreeGrafter"/>
</dbReference>
<evidence type="ECO:0000256" key="2">
    <source>
        <dbReference type="ARBA" id="ARBA00022490"/>
    </source>
</evidence>
<evidence type="ECO:0000256" key="5">
    <source>
        <dbReference type="ARBA" id="ARBA00022825"/>
    </source>
</evidence>
<dbReference type="PANTHER" id="PTHR10381:SF70">
    <property type="entry name" value="ATP-DEPENDENT CLP PROTEASE PROTEOLYTIC SUBUNIT"/>
    <property type="match status" value="1"/>
</dbReference>
<dbReference type="Pfam" id="PF00574">
    <property type="entry name" value="CLP_protease"/>
    <property type="match status" value="1"/>
</dbReference>
<accession>A0A264W1I7</accession>
<gene>
    <name evidence="8" type="ORF">CF394_11290</name>
</gene>
<feature type="compositionally biased region" description="Polar residues" evidence="7">
    <location>
        <begin position="251"/>
        <end position="262"/>
    </location>
</feature>
<dbReference type="GO" id="GO:0009368">
    <property type="term" value="C:endopeptidase Clp complex"/>
    <property type="evidence" value="ECO:0007669"/>
    <property type="project" value="TreeGrafter"/>
</dbReference>
<evidence type="ECO:0000256" key="1">
    <source>
        <dbReference type="ARBA" id="ARBA00007039"/>
    </source>
</evidence>
<dbReference type="GO" id="GO:0004176">
    <property type="term" value="F:ATP-dependent peptidase activity"/>
    <property type="evidence" value="ECO:0007669"/>
    <property type="project" value="InterPro"/>
</dbReference>